<organism evidence="2 3">
    <name type="scientific">Donghicola tyrosinivorans</name>
    <dbReference type="NCBI Taxonomy" id="1652492"/>
    <lineage>
        <taxon>Bacteria</taxon>
        <taxon>Pseudomonadati</taxon>
        <taxon>Pseudomonadota</taxon>
        <taxon>Alphaproteobacteria</taxon>
        <taxon>Rhodobacterales</taxon>
        <taxon>Roseobacteraceae</taxon>
        <taxon>Donghicola</taxon>
    </lineage>
</organism>
<proteinExistence type="predicted"/>
<dbReference type="OrthoDB" id="6237231at2"/>
<feature type="chain" id="PRO_5015661864" evidence="1">
    <location>
        <begin position="22"/>
        <end position="212"/>
    </location>
</feature>
<evidence type="ECO:0000256" key="1">
    <source>
        <dbReference type="SAM" id="SignalP"/>
    </source>
</evidence>
<keyword evidence="3" id="KW-1185">Reference proteome</keyword>
<evidence type="ECO:0000313" key="2">
    <source>
        <dbReference type="EMBL" id="PRY89336.1"/>
    </source>
</evidence>
<dbReference type="Pfam" id="PF11102">
    <property type="entry name" value="YjbF"/>
    <property type="match status" value="1"/>
</dbReference>
<sequence length="212" mass="23074">MKLLRNLLLCVSVAFAFSACGSDTSPSETFGEIKTQIQQLRGTKAASPNAEQIKAALTPEVRAQFGNRPFIVTTMDEPPVSAGLFLVSDRQGKKIYQTVDNIALTLDGGIVVATRGLGFDLMDADVRQIHGAIRNGGGRASRVHRYLDGENHTVLRAFDCVIEVQGTSAVEKCYGYDTEFENMYRTNQAGAIVASRQWLGPERGFISIEDLG</sequence>
<dbReference type="AlphaFoldDB" id="A0A2T0WRL1"/>
<gene>
    <name evidence="2" type="ORF">CLV74_10638</name>
</gene>
<dbReference type="Proteomes" id="UP000238392">
    <property type="component" value="Unassembled WGS sequence"/>
</dbReference>
<dbReference type="Gene3D" id="2.40.360.10">
    <property type="entry name" value="YmcC-like"/>
    <property type="match status" value="1"/>
</dbReference>
<keyword evidence="2" id="KW-0449">Lipoprotein</keyword>
<keyword evidence="1" id="KW-0732">Signal</keyword>
<dbReference type="EMBL" id="PVTQ01000006">
    <property type="protein sequence ID" value="PRY89336.1"/>
    <property type="molecule type" value="Genomic_DNA"/>
</dbReference>
<name>A0A2T0WRL1_9RHOB</name>
<dbReference type="InterPro" id="IPR021308">
    <property type="entry name" value="GfcB"/>
</dbReference>
<dbReference type="SUPFAM" id="SSF159270">
    <property type="entry name" value="YmcC-like"/>
    <property type="match status" value="1"/>
</dbReference>
<comment type="caution">
    <text evidence="2">The sequence shown here is derived from an EMBL/GenBank/DDBJ whole genome shotgun (WGS) entry which is preliminary data.</text>
</comment>
<dbReference type="PROSITE" id="PS51257">
    <property type="entry name" value="PROKAR_LIPOPROTEIN"/>
    <property type="match status" value="1"/>
</dbReference>
<feature type="signal peptide" evidence="1">
    <location>
        <begin position="1"/>
        <end position="21"/>
    </location>
</feature>
<evidence type="ECO:0000313" key="3">
    <source>
        <dbReference type="Proteomes" id="UP000238392"/>
    </source>
</evidence>
<protein>
    <submittedName>
        <fullName evidence="2">Group 4 capsule polysaccharide lipoprotein GfcB/YjbF</fullName>
    </submittedName>
</protein>
<dbReference type="RefSeq" id="WP_106264340.1">
    <property type="nucleotide sequence ID" value="NZ_PVTQ01000006.1"/>
</dbReference>
<reference evidence="2 3" key="1">
    <citation type="submission" date="2018-03" db="EMBL/GenBank/DDBJ databases">
        <title>Genomic Encyclopedia of Archaeal and Bacterial Type Strains, Phase II (KMG-II): from individual species to whole genera.</title>
        <authorList>
            <person name="Goeker M."/>
        </authorList>
    </citation>
    <scope>NUCLEOTIDE SEQUENCE [LARGE SCALE GENOMIC DNA]</scope>
    <source>
        <strain evidence="2 3">DSM 100212</strain>
    </source>
</reference>
<accession>A0A2T0WRL1</accession>
<dbReference type="InterPro" id="IPR023373">
    <property type="entry name" value="YmcC_sf"/>
</dbReference>